<protein>
    <submittedName>
        <fullName evidence="1">Uncharacterized protein</fullName>
    </submittedName>
</protein>
<evidence type="ECO:0000313" key="1">
    <source>
        <dbReference type="EMBL" id="KAF4460172.1"/>
    </source>
</evidence>
<accession>A0A8H4PGN6</accession>
<keyword evidence="2" id="KW-1185">Reference proteome</keyword>
<dbReference type="Proteomes" id="UP000554235">
    <property type="component" value="Unassembled WGS sequence"/>
</dbReference>
<dbReference type="OrthoDB" id="5100673at2759"/>
<sequence>MAPSINKMAELAAQHLMCESVSNPGERFLVRYPGFQASLDERRRYVHAFLEWMIRPDNFETLLARKRENAERLFAVELIQKGIEEVSTSKFEFYVDWNLWALWFMRLPKERKPRWAFPKKPKREEGEGPSQRFADLLEEYNQTGTLFPDQTTQA</sequence>
<proteinExistence type="predicted"/>
<comment type="caution">
    <text evidence="1">The sequence shown here is derived from an EMBL/GenBank/DDBJ whole genome shotgun (WGS) entry which is preliminary data.</text>
</comment>
<organism evidence="1 2">
    <name type="scientific">Fusarium albosuccineum</name>
    <dbReference type="NCBI Taxonomy" id="1237068"/>
    <lineage>
        <taxon>Eukaryota</taxon>
        <taxon>Fungi</taxon>
        <taxon>Dikarya</taxon>
        <taxon>Ascomycota</taxon>
        <taxon>Pezizomycotina</taxon>
        <taxon>Sordariomycetes</taxon>
        <taxon>Hypocreomycetidae</taxon>
        <taxon>Hypocreales</taxon>
        <taxon>Nectriaceae</taxon>
        <taxon>Fusarium</taxon>
        <taxon>Fusarium decemcellulare species complex</taxon>
    </lineage>
</organism>
<evidence type="ECO:0000313" key="2">
    <source>
        <dbReference type="Proteomes" id="UP000554235"/>
    </source>
</evidence>
<gene>
    <name evidence="1" type="ORF">FALBO_13057</name>
</gene>
<name>A0A8H4PGN6_9HYPO</name>
<reference evidence="1 2" key="1">
    <citation type="submission" date="2020-01" db="EMBL/GenBank/DDBJ databases">
        <title>Identification and distribution of gene clusters putatively required for synthesis of sphingolipid metabolism inhibitors in phylogenetically diverse species of the filamentous fungus Fusarium.</title>
        <authorList>
            <person name="Kim H.-S."/>
            <person name="Busman M."/>
            <person name="Brown D.W."/>
            <person name="Divon H."/>
            <person name="Uhlig S."/>
            <person name="Proctor R.H."/>
        </authorList>
    </citation>
    <scope>NUCLEOTIDE SEQUENCE [LARGE SCALE GENOMIC DNA]</scope>
    <source>
        <strain evidence="1 2">NRRL 20459</strain>
    </source>
</reference>
<dbReference type="EMBL" id="JAADYS010002000">
    <property type="protein sequence ID" value="KAF4460172.1"/>
    <property type="molecule type" value="Genomic_DNA"/>
</dbReference>
<dbReference type="AlphaFoldDB" id="A0A8H4PGN6"/>